<accession>A0A2A4ESK5</accession>
<evidence type="ECO:0000313" key="3">
    <source>
        <dbReference type="Proteomes" id="UP000218022"/>
    </source>
</evidence>
<dbReference type="PROSITE" id="PS51186">
    <property type="entry name" value="GNAT"/>
    <property type="match status" value="1"/>
</dbReference>
<dbReference type="GO" id="GO:0016747">
    <property type="term" value="F:acyltransferase activity, transferring groups other than amino-acyl groups"/>
    <property type="evidence" value="ECO:0007669"/>
    <property type="project" value="InterPro"/>
</dbReference>
<dbReference type="SUPFAM" id="SSF55729">
    <property type="entry name" value="Acyl-CoA N-acyltransferases (Nat)"/>
    <property type="match status" value="1"/>
</dbReference>
<dbReference type="EMBL" id="MTZV01000006">
    <property type="protein sequence ID" value="PCE23274.1"/>
    <property type="molecule type" value="Genomic_DNA"/>
</dbReference>
<dbReference type="Gene3D" id="3.40.630.30">
    <property type="match status" value="1"/>
</dbReference>
<name>A0A2A4ESK5_9BURK</name>
<dbReference type="InterPro" id="IPR051531">
    <property type="entry name" value="N-acetyltransferase"/>
</dbReference>
<comment type="caution">
    <text evidence="2">The sequence shown here is derived from an EMBL/GenBank/DDBJ whole genome shotgun (WGS) entry which is preliminary data.</text>
</comment>
<dbReference type="InterPro" id="IPR016181">
    <property type="entry name" value="Acyl_CoA_acyltransferase"/>
</dbReference>
<dbReference type="AlphaFoldDB" id="A0A2A4ESK5"/>
<dbReference type="PANTHER" id="PTHR43792:SF1">
    <property type="entry name" value="N-ACETYLTRANSFERASE DOMAIN-CONTAINING PROTEIN"/>
    <property type="match status" value="1"/>
</dbReference>
<proteinExistence type="predicted"/>
<sequence length="169" mass="18937">MSTSRIRLEPLAVSHAATMFDGLSDPACYRYIPDEPPGNVEDLAARYRMLERRRSPDGTEAWLNWVLIDLDGKAHGYVQATVDLNSKEAWVAYFVFSTSQRQGYAKEALGGLLPVLREAYDIARFNAAIDTRNVASIRLVESLGFVLTQVVKNADEFKGSVSDEYHYSL</sequence>
<dbReference type="InterPro" id="IPR000182">
    <property type="entry name" value="GNAT_dom"/>
</dbReference>
<organism evidence="2 3">
    <name type="scientific">Paraburkholderia acidicola</name>
    <dbReference type="NCBI Taxonomy" id="1912599"/>
    <lineage>
        <taxon>Bacteria</taxon>
        <taxon>Pseudomonadati</taxon>
        <taxon>Pseudomonadota</taxon>
        <taxon>Betaproteobacteria</taxon>
        <taxon>Burkholderiales</taxon>
        <taxon>Burkholderiaceae</taxon>
        <taxon>Paraburkholderia</taxon>
    </lineage>
</organism>
<dbReference type="RefSeq" id="WP_268877183.1">
    <property type="nucleotide sequence ID" value="NZ_MTZV01000006.1"/>
</dbReference>
<gene>
    <name evidence="2" type="ORF">BWP39_26735</name>
</gene>
<dbReference type="Proteomes" id="UP000218022">
    <property type="component" value="Unassembled WGS sequence"/>
</dbReference>
<evidence type="ECO:0000259" key="1">
    <source>
        <dbReference type="PROSITE" id="PS51186"/>
    </source>
</evidence>
<reference evidence="2 3" key="1">
    <citation type="submission" date="2017-01" db="EMBL/GenBank/DDBJ databases">
        <title>Whole-Genome Shotgun Sequencing of Two beta-Proteobacterial Species in Search of the Bulgecin Biosynthetic Cluster.</title>
        <authorList>
            <person name="Horsman M.E."/>
            <person name="Marous D.R."/>
            <person name="Li R."/>
            <person name="Oliver R.A."/>
            <person name="Byun B."/>
            <person name="Emrich S.J."/>
            <person name="Boggess B."/>
            <person name="Townsend C.A."/>
            <person name="Mobashery S."/>
        </authorList>
    </citation>
    <scope>NUCLEOTIDE SEQUENCE [LARGE SCALE GENOMIC DNA]</scope>
    <source>
        <strain evidence="2 3">ATCC 31363</strain>
    </source>
</reference>
<protein>
    <recommendedName>
        <fullName evidence="1">N-acetyltransferase domain-containing protein</fullName>
    </recommendedName>
</protein>
<feature type="domain" description="N-acetyltransferase" evidence="1">
    <location>
        <begin position="33"/>
        <end position="169"/>
    </location>
</feature>
<dbReference type="PANTHER" id="PTHR43792">
    <property type="entry name" value="GNAT FAMILY, PUTATIVE (AFU_ORTHOLOGUE AFUA_3G00765)-RELATED-RELATED"/>
    <property type="match status" value="1"/>
</dbReference>
<evidence type="ECO:0000313" key="2">
    <source>
        <dbReference type="EMBL" id="PCE23274.1"/>
    </source>
</evidence>
<dbReference type="Pfam" id="PF13302">
    <property type="entry name" value="Acetyltransf_3"/>
    <property type="match status" value="1"/>
</dbReference>